<comment type="caution">
    <text evidence="7">The sequence shown here is derived from an EMBL/GenBank/DDBJ whole genome shotgun (WGS) entry which is preliminary data.</text>
</comment>
<feature type="transmembrane region" description="Helical" evidence="6">
    <location>
        <begin position="208"/>
        <end position="231"/>
    </location>
</feature>
<dbReference type="Pfam" id="PF03741">
    <property type="entry name" value="TerC"/>
    <property type="match status" value="1"/>
</dbReference>
<evidence type="ECO:0000313" key="8">
    <source>
        <dbReference type="Proteomes" id="UP001165586"/>
    </source>
</evidence>
<name>A0ABT2H9R8_9MICO</name>
<evidence type="ECO:0000256" key="6">
    <source>
        <dbReference type="SAM" id="Phobius"/>
    </source>
</evidence>
<keyword evidence="4 6" id="KW-1133">Transmembrane helix</keyword>
<protein>
    <recommendedName>
        <fullName evidence="9">Tellurium resistance protein TerC</fullName>
    </recommendedName>
</protein>
<feature type="transmembrane region" description="Helical" evidence="6">
    <location>
        <begin position="238"/>
        <end position="255"/>
    </location>
</feature>
<proteinExistence type="inferred from homology"/>
<dbReference type="EMBL" id="JANLCJ010000091">
    <property type="protein sequence ID" value="MCS5736637.1"/>
    <property type="molecule type" value="Genomic_DNA"/>
</dbReference>
<evidence type="ECO:0000256" key="1">
    <source>
        <dbReference type="ARBA" id="ARBA00004141"/>
    </source>
</evidence>
<feature type="non-terminal residue" evidence="7">
    <location>
        <position position="1"/>
    </location>
</feature>
<keyword evidence="8" id="KW-1185">Reference proteome</keyword>
<dbReference type="RefSeq" id="WP_259542698.1">
    <property type="nucleotide sequence ID" value="NZ_JANLCJ010000091.1"/>
</dbReference>
<feature type="transmembrane region" description="Helical" evidence="6">
    <location>
        <begin position="89"/>
        <end position="111"/>
    </location>
</feature>
<evidence type="ECO:0000256" key="4">
    <source>
        <dbReference type="ARBA" id="ARBA00022989"/>
    </source>
</evidence>
<evidence type="ECO:0008006" key="9">
    <source>
        <dbReference type="Google" id="ProtNLM"/>
    </source>
</evidence>
<dbReference type="Proteomes" id="UP001165586">
    <property type="component" value="Unassembled WGS sequence"/>
</dbReference>
<reference evidence="7" key="1">
    <citation type="submission" date="2022-08" db="EMBL/GenBank/DDBJ databases">
        <authorList>
            <person name="Deng Y."/>
            <person name="Han X.-F."/>
            <person name="Zhang Y.-Q."/>
        </authorList>
    </citation>
    <scope>NUCLEOTIDE SEQUENCE</scope>
    <source>
        <strain evidence="7">CPCC 203386</strain>
    </source>
</reference>
<organism evidence="7 8">
    <name type="scientific">Herbiconiux daphne</name>
    <dbReference type="NCBI Taxonomy" id="2970914"/>
    <lineage>
        <taxon>Bacteria</taxon>
        <taxon>Bacillati</taxon>
        <taxon>Actinomycetota</taxon>
        <taxon>Actinomycetes</taxon>
        <taxon>Micrococcales</taxon>
        <taxon>Microbacteriaceae</taxon>
        <taxon>Herbiconiux</taxon>
    </lineage>
</organism>
<evidence type="ECO:0000313" key="7">
    <source>
        <dbReference type="EMBL" id="MCS5736637.1"/>
    </source>
</evidence>
<keyword evidence="3 6" id="KW-0812">Transmembrane</keyword>
<dbReference type="PANTHER" id="PTHR30238">
    <property type="entry name" value="MEMBRANE BOUND PREDICTED REDOX MODULATOR"/>
    <property type="match status" value="1"/>
</dbReference>
<feature type="transmembrane region" description="Helical" evidence="6">
    <location>
        <begin position="61"/>
        <end position="77"/>
    </location>
</feature>
<evidence type="ECO:0000256" key="2">
    <source>
        <dbReference type="ARBA" id="ARBA00007511"/>
    </source>
</evidence>
<evidence type="ECO:0000256" key="3">
    <source>
        <dbReference type="ARBA" id="ARBA00022692"/>
    </source>
</evidence>
<dbReference type="InterPro" id="IPR005496">
    <property type="entry name" value="Integral_membrane_TerC"/>
</dbReference>
<comment type="subcellular location">
    <subcellularLocation>
        <location evidence="1">Membrane</location>
        <topology evidence="1">Multi-pass membrane protein</topology>
    </subcellularLocation>
</comment>
<keyword evidence="5 6" id="KW-0472">Membrane</keyword>
<accession>A0ABT2H9R8</accession>
<feature type="transmembrane region" description="Helical" evidence="6">
    <location>
        <begin position="117"/>
        <end position="141"/>
    </location>
</feature>
<comment type="similarity">
    <text evidence="2">Belongs to the TerC family.</text>
</comment>
<evidence type="ECO:0000256" key="5">
    <source>
        <dbReference type="ARBA" id="ARBA00023136"/>
    </source>
</evidence>
<feature type="transmembrane region" description="Helical" evidence="6">
    <location>
        <begin position="21"/>
        <end position="41"/>
    </location>
</feature>
<gene>
    <name evidence="7" type="ORF">N1032_23185</name>
</gene>
<feature type="transmembrane region" description="Helical" evidence="6">
    <location>
        <begin position="171"/>
        <end position="188"/>
    </location>
</feature>
<dbReference type="PANTHER" id="PTHR30238:SF0">
    <property type="entry name" value="THYLAKOID MEMBRANE PROTEIN TERC, CHLOROPLASTIC"/>
    <property type="match status" value="1"/>
</dbReference>
<feature type="transmembrane region" description="Helical" evidence="6">
    <location>
        <begin position="267"/>
        <end position="285"/>
    </location>
</feature>
<sequence>GGALLVDFFGHKKGEKMGVKAASLWSVFWILCGIAMGGLIYLEQGTAAASQYFAGYAMEKALSIDNLMVFSAIFGYYRIVKQEDMHTVLTYGIIGAIIFRAIFVFFGASLFNSELGLFNLFGFEVTLHLLVSWVFAAVIFWSAKAMLSSNESEDEEDDYDNMWYNKVARRWFPKAGALFFAALTIELSDVMFSFDSVPAVIGVAKDGAIIYSAMLMAVLGLRALFFVLEALMERLHHLEKAVVAVLVFIGVKLVIEPMGVDISPLTSVSIVLATLATGVLASMIVPKKS</sequence>